<comment type="catalytic activity">
    <reaction evidence="1 7">
        <text>[(1-&gt;4)-alpha-D-glucosyl](n) + ADP-alpha-D-glucose = [(1-&gt;4)-alpha-D-glucosyl](n+1) + ADP + H(+)</text>
        <dbReference type="Rhea" id="RHEA:18189"/>
        <dbReference type="Rhea" id="RHEA-COMP:9584"/>
        <dbReference type="Rhea" id="RHEA-COMP:9587"/>
        <dbReference type="ChEBI" id="CHEBI:15378"/>
        <dbReference type="ChEBI" id="CHEBI:15444"/>
        <dbReference type="ChEBI" id="CHEBI:57498"/>
        <dbReference type="ChEBI" id="CHEBI:456216"/>
        <dbReference type="EC" id="2.4.1.21"/>
    </reaction>
</comment>
<dbReference type="GO" id="GO:0004373">
    <property type="term" value="F:alpha-1,4-glucan glucosyltransferase (UDP-glucose donor) activity"/>
    <property type="evidence" value="ECO:0007669"/>
    <property type="project" value="InterPro"/>
</dbReference>
<dbReference type="InterPro" id="IPR013534">
    <property type="entry name" value="Starch_synth_cat_dom"/>
</dbReference>
<organism evidence="10 11">
    <name type="scientific">Alkalihalobacillus alcalophilus ATCC 27647 = CGMCC 1.3604</name>
    <dbReference type="NCBI Taxonomy" id="1218173"/>
    <lineage>
        <taxon>Bacteria</taxon>
        <taxon>Bacillati</taxon>
        <taxon>Bacillota</taxon>
        <taxon>Bacilli</taxon>
        <taxon>Bacillales</taxon>
        <taxon>Bacillaceae</taxon>
        <taxon>Alkalihalobacillus</taxon>
    </lineage>
</organism>
<evidence type="ECO:0000256" key="1">
    <source>
        <dbReference type="ARBA" id="ARBA00001478"/>
    </source>
</evidence>
<dbReference type="InterPro" id="IPR011835">
    <property type="entry name" value="GS/SS"/>
</dbReference>
<evidence type="ECO:0000259" key="8">
    <source>
        <dbReference type="Pfam" id="PF00534"/>
    </source>
</evidence>
<dbReference type="RefSeq" id="WP_003322873.1">
    <property type="nucleotide sequence ID" value="NZ_ALPT02000090.1"/>
</dbReference>
<comment type="function">
    <text evidence="2 7">Synthesizes alpha-1,4-glucan chains using ADP-glucose.</text>
</comment>
<accession>A0A4S4K053</accession>
<evidence type="ECO:0000313" key="10">
    <source>
        <dbReference type="EMBL" id="THG90955.1"/>
    </source>
</evidence>
<proteinExistence type="inferred from homology"/>
<dbReference type="CDD" id="cd03791">
    <property type="entry name" value="GT5_Glycogen_synthase_DULL1-like"/>
    <property type="match status" value="1"/>
</dbReference>
<evidence type="ECO:0000256" key="3">
    <source>
        <dbReference type="ARBA" id="ARBA00010281"/>
    </source>
</evidence>
<dbReference type="PANTHER" id="PTHR45825">
    <property type="entry name" value="GRANULE-BOUND STARCH SYNTHASE 1, CHLOROPLASTIC/AMYLOPLASTIC"/>
    <property type="match status" value="1"/>
</dbReference>
<keyword evidence="5 7" id="KW-0808">Transferase</keyword>
<name>A0A4S4K053_ALKAL</name>
<dbReference type="Proteomes" id="UP000297014">
    <property type="component" value="Unassembled WGS sequence"/>
</dbReference>
<gene>
    <name evidence="7" type="primary">glgA</name>
    <name evidence="10" type="ORF">AJ85_07985</name>
</gene>
<comment type="similarity">
    <text evidence="3 7">Belongs to the glycosyltransferase 1 family. Bacterial/plant glycogen synthase subfamily.</text>
</comment>
<keyword evidence="4 7" id="KW-0328">Glycosyltransferase</keyword>
<comment type="pathway">
    <text evidence="7">Glycan biosynthesis; glycogen biosynthesis.</text>
</comment>
<dbReference type="GO" id="GO:0009011">
    <property type="term" value="F:alpha-1,4-glucan glucosyltransferase (ADP-glucose donor) activity"/>
    <property type="evidence" value="ECO:0007669"/>
    <property type="project" value="UniProtKB-UniRule"/>
</dbReference>
<dbReference type="HAMAP" id="MF_00484">
    <property type="entry name" value="Glycogen_synth"/>
    <property type="match status" value="1"/>
</dbReference>
<evidence type="ECO:0000256" key="5">
    <source>
        <dbReference type="ARBA" id="ARBA00022679"/>
    </source>
</evidence>
<dbReference type="UniPathway" id="UPA00164"/>
<comment type="caution">
    <text evidence="10">The sequence shown here is derived from an EMBL/GenBank/DDBJ whole genome shotgun (WGS) entry which is preliminary data.</text>
</comment>
<evidence type="ECO:0000256" key="4">
    <source>
        <dbReference type="ARBA" id="ARBA00022676"/>
    </source>
</evidence>
<dbReference type="OrthoDB" id="9808590at2"/>
<feature type="domain" description="Glycosyl transferase family 1" evidence="8">
    <location>
        <begin position="281"/>
        <end position="427"/>
    </location>
</feature>
<protein>
    <recommendedName>
        <fullName evidence="7">Glycogen synthase</fullName>
        <ecNumber evidence="7">2.4.1.21</ecNumber>
    </recommendedName>
    <alternativeName>
        <fullName evidence="7">Starch [bacterial glycogen] synthase</fullName>
    </alternativeName>
</protein>
<dbReference type="SUPFAM" id="SSF53756">
    <property type="entry name" value="UDP-Glycosyltransferase/glycogen phosphorylase"/>
    <property type="match status" value="1"/>
</dbReference>
<evidence type="ECO:0000256" key="2">
    <source>
        <dbReference type="ARBA" id="ARBA00002764"/>
    </source>
</evidence>
<evidence type="ECO:0000256" key="7">
    <source>
        <dbReference type="HAMAP-Rule" id="MF_00484"/>
    </source>
</evidence>
<dbReference type="Pfam" id="PF00534">
    <property type="entry name" value="Glycos_transf_1"/>
    <property type="match status" value="1"/>
</dbReference>
<dbReference type="GO" id="GO:0005978">
    <property type="term" value="P:glycogen biosynthetic process"/>
    <property type="evidence" value="ECO:0007669"/>
    <property type="project" value="UniProtKB-UniRule"/>
</dbReference>
<dbReference type="EMBL" id="JALP01000101">
    <property type="protein sequence ID" value="THG90955.1"/>
    <property type="molecule type" value="Genomic_DNA"/>
</dbReference>
<dbReference type="Gene3D" id="3.40.50.2000">
    <property type="entry name" value="Glycogen Phosphorylase B"/>
    <property type="match status" value="2"/>
</dbReference>
<keyword evidence="6 7" id="KW-0320">Glycogen biosynthesis</keyword>
<feature type="binding site" evidence="7">
    <location>
        <position position="15"/>
    </location>
    <ligand>
        <name>ADP-alpha-D-glucose</name>
        <dbReference type="ChEBI" id="CHEBI:57498"/>
    </ligand>
</feature>
<dbReference type="Pfam" id="PF08323">
    <property type="entry name" value="Glyco_transf_5"/>
    <property type="match status" value="1"/>
</dbReference>
<reference evidence="10 11" key="1">
    <citation type="submission" date="2014-01" db="EMBL/GenBank/DDBJ databases">
        <title>Draft genome sequencing of Bacillus alcalophilus CGMCC 1.3604.</title>
        <authorList>
            <person name="Yang J."/>
            <person name="Diao L."/>
            <person name="Yang S."/>
        </authorList>
    </citation>
    <scope>NUCLEOTIDE SEQUENCE [LARGE SCALE GENOMIC DNA]</scope>
    <source>
        <strain evidence="10 11">CGMCC 1.3604</strain>
    </source>
</reference>
<dbReference type="EC" id="2.4.1.21" evidence="7"/>
<dbReference type="PANTHER" id="PTHR45825:SF11">
    <property type="entry name" value="ALPHA AMYLASE DOMAIN-CONTAINING PROTEIN"/>
    <property type="match status" value="1"/>
</dbReference>
<evidence type="ECO:0000259" key="9">
    <source>
        <dbReference type="Pfam" id="PF08323"/>
    </source>
</evidence>
<evidence type="ECO:0000256" key="6">
    <source>
        <dbReference type="ARBA" id="ARBA00023056"/>
    </source>
</evidence>
<dbReference type="InterPro" id="IPR001296">
    <property type="entry name" value="Glyco_trans_1"/>
</dbReference>
<sequence length="488" mass="56022">MNIVFAASECYPFFKTGGLADVIGSLPSQLQDEHTRVSVILPKAAILQAEFEEQLTFVTSFPVYVKWRKQYCGVFTLQQQSITYYFIDNEYYFKRERLYGYPDDGERFVFFTHAILALLEELHLEVDLLHCHDWQTALLPAYLKAKQSDIQTVFTIHNLHYQGVFPKNIFYELLHFSDEHLPGLLHEDCINFVKAAIFHADFITTVSPSYAEEITTELGGEGLHQILSQNKNKLCGILNGVDTNSYDPLLDPNISVPFYQDPDRKSENKLTLQDELHLPSSKDIPVFTVISRLVQSKGPDLLLDVADELLQNENVQLIIVGTGEERLEQNFLQLQSRYPSKVRTVLGFSESFARKVYASADFLLMPSLFEPCGLSQMVALQYETVPIVRETGGLKDTISAFNEYEGAGNGLSFTNYNASDFLYTIRRGLYLYKNKELWSQLLSNIYKSTFNWEQSALMYKKLYLSLRDRRGVSTNEHHPNRVCSKLHR</sequence>
<dbReference type="AlphaFoldDB" id="A0A4S4K053"/>
<dbReference type="NCBIfam" id="TIGR02095">
    <property type="entry name" value="glgA"/>
    <property type="match status" value="1"/>
</dbReference>
<feature type="domain" description="Starch synthase catalytic" evidence="9">
    <location>
        <begin position="2"/>
        <end position="228"/>
    </location>
</feature>
<evidence type="ECO:0000313" key="11">
    <source>
        <dbReference type="Proteomes" id="UP000297014"/>
    </source>
</evidence>